<evidence type="ECO:0000256" key="1">
    <source>
        <dbReference type="SAM" id="MobiDB-lite"/>
    </source>
</evidence>
<comment type="caution">
    <text evidence="2">The sequence shown here is derived from an EMBL/GenBank/DDBJ whole genome shotgun (WGS) entry which is preliminary data.</text>
</comment>
<sequence length="209" mass="22431">MAQRPGSEDDGKGVHGRRNGTCWGRDGAISGAADVLSGRGAEGKRKRARPWMQDHWFPGSWSFGGLQGDLQSPGPRKAEGARGCLSSQSPLLLRELGHQSQPRQIRWLKGRAVQGRFAVPFHPWVGRRSLGGPALPHISPAPASPRRPAARRLSPARAAGLCDVAPAPDCVWAWLSQCPPPCPGNTSTGSWWGEFGEGSFGNILRALDH</sequence>
<feature type="region of interest" description="Disordered" evidence="1">
    <location>
        <begin position="64"/>
        <end position="84"/>
    </location>
</feature>
<feature type="region of interest" description="Disordered" evidence="1">
    <location>
        <begin position="1"/>
        <end position="27"/>
    </location>
</feature>
<name>A0A834QX98_MARMO</name>
<evidence type="ECO:0000313" key="3">
    <source>
        <dbReference type="Proteomes" id="UP000662637"/>
    </source>
</evidence>
<proteinExistence type="predicted"/>
<feature type="compositionally biased region" description="Basic and acidic residues" evidence="1">
    <location>
        <begin position="1"/>
        <end position="13"/>
    </location>
</feature>
<organism evidence="2 3">
    <name type="scientific">Marmota monax</name>
    <name type="common">Woodchuck</name>
    <dbReference type="NCBI Taxonomy" id="9995"/>
    <lineage>
        <taxon>Eukaryota</taxon>
        <taxon>Metazoa</taxon>
        <taxon>Chordata</taxon>
        <taxon>Craniata</taxon>
        <taxon>Vertebrata</taxon>
        <taxon>Euteleostomi</taxon>
        <taxon>Mammalia</taxon>
        <taxon>Eutheria</taxon>
        <taxon>Euarchontoglires</taxon>
        <taxon>Glires</taxon>
        <taxon>Rodentia</taxon>
        <taxon>Sciuromorpha</taxon>
        <taxon>Sciuridae</taxon>
        <taxon>Xerinae</taxon>
        <taxon>Marmotini</taxon>
        <taxon>Marmota</taxon>
    </lineage>
</organism>
<protein>
    <submittedName>
        <fullName evidence="2">Uncharacterized protein</fullName>
    </submittedName>
</protein>
<gene>
    <name evidence="2" type="ORF">GHT09_001416</name>
</gene>
<evidence type="ECO:0000313" key="2">
    <source>
        <dbReference type="EMBL" id="KAF7486362.1"/>
    </source>
</evidence>
<reference evidence="2" key="1">
    <citation type="submission" date="2020-08" db="EMBL/GenBank/DDBJ databases">
        <authorList>
            <person name="Shumante A."/>
            <person name="Zimin A.V."/>
            <person name="Puiu D."/>
            <person name="Salzberg S.L."/>
        </authorList>
    </citation>
    <scope>NUCLEOTIDE SEQUENCE</scope>
    <source>
        <strain evidence="2">WC2-LM</strain>
        <tissue evidence="2">Liver</tissue>
    </source>
</reference>
<accession>A0A834QX98</accession>
<dbReference type="EMBL" id="WJEC01000041">
    <property type="protein sequence ID" value="KAF7486362.1"/>
    <property type="molecule type" value="Genomic_DNA"/>
</dbReference>
<dbReference type="AlphaFoldDB" id="A0A834QX98"/>
<dbReference type="Proteomes" id="UP000662637">
    <property type="component" value="Unassembled WGS sequence"/>
</dbReference>